<dbReference type="GO" id="GO:0005524">
    <property type="term" value="F:ATP binding"/>
    <property type="evidence" value="ECO:0007669"/>
    <property type="project" value="UniProtKB-KW"/>
</dbReference>
<evidence type="ECO:0000256" key="4">
    <source>
        <dbReference type="ARBA" id="ARBA00009283"/>
    </source>
</evidence>
<evidence type="ECO:0000256" key="9">
    <source>
        <dbReference type="ARBA" id="ARBA00022840"/>
    </source>
</evidence>
<dbReference type="GO" id="GO:0005886">
    <property type="term" value="C:plasma membrane"/>
    <property type="evidence" value="ECO:0007669"/>
    <property type="project" value="TreeGrafter"/>
</dbReference>
<keyword evidence="14" id="KW-0325">Glycoprotein</keyword>
<dbReference type="InterPro" id="IPR000407">
    <property type="entry name" value="GDA1_CD39_NTPase"/>
</dbReference>
<evidence type="ECO:0000256" key="8">
    <source>
        <dbReference type="ARBA" id="ARBA00022837"/>
    </source>
</evidence>
<keyword evidence="11 19" id="KW-1133">Transmembrane helix</keyword>
<dbReference type="CDD" id="cd24112">
    <property type="entry name" value="ASKHA_NBD_NTPDase3"/>
    <property type="match status" value="1"/>
</dbReference>
<keyword evidence="21" id="KW-1185">Reference proteome</keyword>
<keyword evidence="9 16" id="KW-0067">ATP-binding</keyword>
<keyword evidence="5 19" id="KW-0812">Transmembrane</keyword>
<feature type="transmembrane region" description="Helical" evidence="19">
    <location>
        <begin position="721"/>
        <end position="745"/>
    </location>
</feature>
<evidence type="ECO:0000256" key="6">
    <source>
        <dbReference type="ARBA" id="ARBA00022741"/>
    </source>
</evidence>
<keyword evidence="10" id="KW-0460">Magnesium</keyword>
<feature type="region of interest" description="Disordered" evidence="18">
    <location>
        <begin position="62"/>
        <end position="220"/>
    </location>
</feature>
<reference evidence="20" key="3">
    <citation type="submission" date="2025-09" db="UniProtKB">
        <authorList>
            <consortium name="Ensembl"/>
        </authorList>
    </citation>
    <scope>IDENTIFICATION</scope>
</reference>
<dbReference type="Gene3D" id="3.30.420.150">
    <property type="entry name" value="Exopolyphosphatase. Domain 2"/>
    <property type="match status" value="1"/>
</dbReference>
<comment type="cofactor">
    <cofactor evidence="2">
        <name>Mg(2+)</name>
        <dbReference type="ChEBI" id="CHEBI:18420"/>
    </cofactor>
</comment>
<feature type="compositionally biased region" description="Low complexity" evidence="18">
    <location>
        <begin position="177"/>
        <end position="195"/>
    </location>
</feature>
<keyword evidence="13" id="KW-1015">Disulfide bond</keyword>
<feature type="compositionally biased region" description="Low complexity" evidence="18">
    <location>
        <begin position="62"/>
        <end position="78"/>
    </location>
</feature>
<protein>
    <submittedName>
        <fullName evidence="20">Uncharacterized protein</fullName>
    </submittedName>
</protein>
<evidence type="ECO:0000256" key="15">
    <source>
        <dbReference type="PIRSR" id="PIRSR600407-1"/>
    </source>
</evidence>
<gene>
    <name evidence="20" type="primary">ENTPD3</name>
</gene>
<evidence type="ECO:0000256" key="13">
    <source>
        <dbReference type="ARBA" id="ARBA00023157"/>
    </source>
</evidence>
<reference evidence="20 21" key="1">
    <citation type="journal article" date="2012" name="Nature">
        <title>The genomic landscape of species divergence in Ficedula flycatchers.</title>
        <authorList>
            <person name="Ellegren H."/>
            <person name="Smeds L."/>
            <person name="Burri R."/>
            <person name="Olason P.I."/>
            <person name="Backstrom N."/>
            <person name="Kawakami T."/>
            <person name="Kunstner A."/>
            <person name="Makinen H."/>
            <person name="Nadachowska-Brzyska K."/>
            <person name="Qvarnstrom A."/>
            <person name="Uebbing S."/>
            <person name="Wolf J.B."/>
        </authorList>
    </citation>
    <scope>NUCLEOTIDE SEQUENCE [LARGE SCALE GENOMIC DNA]</scope>
</reference>
<dbReference type="Proteomes" id="UP000016665">
    <property type="component" value="Chromosome 2"/>
</dbReference>
<dbReference type="Ensembl" id="ENSFALT00000009550.2">
    <property type="protein sequence ID" value="ENSFALP00000009510.2"/>
    <property type="gene ID" value="ENSFALG00000009114.2"/>
</dbReference>
<keyword evidence="6 16" id="KW-0547">Nucleotide-binding</keyword>
<evidence type="ECO:0000256" key="16">
    <source>
        <dbReference type="PIRSR" id="PIRSR600407-2"/>
    </source>
</evidence>
<dbReference type="eggNOG" id="KOG1386">
    <property type="taxonomic scope" value="Eukaryota"/>
</dbReference>
<dbReference type="Gene3D" id="3.30.420.40">
    <property type="match status" value="1"/>
</dbReference>
<dbReference type="FunFam" id="3.30.420.150:FF:000002">
    <property type="entry name" value="Ectonucleoside triphosphate diphosphohydrolase 1"/>
    <property type="match status" value="1"/>
</dbReference>
<evidence type="ECO:0000256" key="14">
    <source>
        <dbReference type="ARBA" id="ARBA00023180"/>
    </source>
</evidence>
<dbReference type="GO" id="GO:0009134">
    <property type="term" value="P:nucleoside diphosphate catabolic process"/>
    <property type="evidence" value="ECO:0007669"/>
    <property type="project" value="TreeGrafter"/>
</dbReference>
<dbReference type="HOGENOM" id="CLU_010246_2_3_1"/>
<dbReference type="PANTHER" id="PTHR11782">
    <property type="entry name" value="ADENOSINE/GUANOSINE DIPHOSPHATASE"/>
    <property type="match status" value="1"/>
</dbReference>
<dbReference type="PROSITE" id="PS01238">
    <property type="entry name" value="GDA1_CD39_NTPASE"/>
    <property type="match status" value="1"/>
</dbReference>
<dbReference type="GO" id="GO:0017111">
    <property type="term" value="F:ribonucleoside triphosphate phosphatase activity"/>
    <property type="evidence" value="ECO:0007669"/>
    <property type="project" value="TreeGrafter"/>
</dbReference>
<evidence type="ECO:0000256" key="7">
    <source>
        <dbReference type="ARBA" id="ARBA00022801"/>
    </source>
</evidence>
<evidence type="ECO:0000256" key="3">
    <source>
        <dbReference type="ARBA" id="ARBA00004141"/>
    </source>
</evidence>
<dbReference type="STRING" id="59894.ENSFALP00000009510"/>
<reference evidence="20" key="2">
    <citation type="submission" date="2025-08" db="UniProtKB">
        <authorList>
            <consortium name="Ensembl"/>
        </authorList>
    </citation>
    <scope>IDENTIFICATION</scope>
</reference>
<feature type="transmembrane region" description="Helical" evidence="19">
    <location>
        <begin position="259"/>
        <end position="279"/>
    </location>
</feature>
<comment type="similarity">
    <text evidence="4 17">Belongs to the GDA1/CD39 NTPase family.</text>
</comment>
<feature type="active site" description="Proton acceptor" evidence="15">
    <location>
        <position position="418"/>
    </location>
</feature>
<evidence type="ECO:0000256" key="2">
    <source>
        <dbReference type="ARBA" id="ARBA00001946"/>
    </source>
</evidence>
<name>U3K3A6_FICAL</name>
<organism evidence="20 21">
    <name type="scientific">Ficedula albicollis</name>
    <name type="common">Collared flycatcher</name>
    <name type="synonym">Muscicapa albicollis</name>
    <dbReference type="NCBI Taxonomy" id="59894"/>
    <lineage>
        <taxon>Eukaryota</taxon>
        <taxon>Metazoa</taxon>
        <taxon>Chordata</taxon>
        <taxon>Craniata</taxon>
        <taxon>Vertebrata</taxon>
        <taxon>Euteleostomi</taxon>
        <taxon>Archelosauria</taxon>
        <taxon>Archosauria</taxon>
        <taxon>Dinosauria</taxon>
        <taxon>Saurischia</taxon>
        <taxon>Theropoda</taxon>
        <taxon>Coelurosauria</taxon>
        <taxon>Aves</taxon>
        <taxon>Neognathae</taxon>
        <taxon>Neoaves</taxon>
        <taxon>Telluraves</taxon>
        <taxon>Australaves</taxon>
        <taxon>Passeriformes</taxon>
        <taxon>Muscicapidae</taxon>
        <taxon>Ficedula</taxon>
    </lineage>
</organism>
<evidence type="ECO:0000313" key="20">
    <source>
        <dbReference type="Ensembl" id="ENSFALP00000009510.2"/>
    </source>
</evidence>
<evidence type="ECO:0000256" key="5">
    <source>
        <dbReference type="ARBA" id="ARBA00022692"/>
    </source>
</evidence>
<evidence type="ECO:0000256" key="17">
    <source>
        <dbReference type="RuleBase" id="RU003833"/>
    </source>
</evidence>
<evidence type="ECO:0000256" key="12">
    <source>
        <dbReference type="ARBA" id="ARBA00023136"/>
    </source>
</evidence>
<keyword evidence="7 17" id="KW-0378">Hydrolase</keyword>
<evidence type="ECO:0000256" key="19">
    <source>
        <dbReference type="SAM" id="Phobius"/>
    </source>
</evidence>
<feature type="binding site" evidence="16">
    <location>
        <begin position="458"/>
        <end position="462"/>
    </location>
    <ligand>
        <name>ATP</name>
        <dbReference type="ChEBI" id="CHEBI:30616"/>
    </ligand>
</feature>
<dbReference type="AlphaFoldDB" id="U3K3A6"/>
<evidence type="ECO:0000313" key="21">
    <source>
        <dbReference type="Proteomes" id="UP000016665"/>
    </source>
</evidence>
<dbReference type="FunFam" id="3.30.420.40:FF:000068">
    <property type="entry name" value="Ectonucleoside triphosphate diphosphohydrolase 1"/>
    <property type="match status" value="1"/>
</dbReference>
<keyword evidence="12 19" id="KW-0472">Membrane</keyword>
<proteinExistence type="inferred from homology"/>
<evidence type="ECO:0000256" key="1">
    <source>
        <dbReference type="ARBA" id="ARBA00001913"/>
    </source>
</evidence>
<feature type="compositionally biased region" description="Basic residues" evidence="18">
    <location>
        <begin position="111"/>
        <end position="120"/>
    </location>
</feature>
<sequence>MAHCAPLQGRSGALHSSLLLLRPRDLATLAHQPSGAAHPRQHPKHHFGRAALLCSVQGLSARRGAAARPRSPLPVTQRQPPPPPGGTDPPRETRRRPRVSSAGAPQPVPSHRAKPFRRYHTNFASQKADTGAHARQPRPPRPARAPALPRHSPRRRRHGAQGRSPRALPSPLHPTHGLSSPAGSGSSPRRNGPRLPLRRHRVPLRNPPPPRRGARSPSVQLPPRKATARVLFLFASPTLRLKSPRGLFKPTRMLTRTPGVVAQVFLLLSIVLVIAIAVIQINQQQILSPGLKYGIVLDAGSSRTTVYVYEWPAEKENNTGVVSQTFKCIVKGPGISSYESSPGALAKPLDDCLNKVKERIPVHLHKNTSVYLGATAGMRLLRLQNESAANEVLASIHSYFRAQPFEFRGAQIITGPEEGLYGWITANYLMGNFLERNLWRTWVHPYRKETMGALDLGGASTQISFIPEDPEEHFNSTLQVKLYGYNYNVYTHSYQCYGRDEAEKRLLALLLQKSNTSASVDNPCYPQNYNTALTMKYFLGSLCTQSLRPANYYPNQLVNFHGTGDPGLCQEMVSLLFNFTACRDREDCPFNGIHQPKAKGNFVAFSGFYYTINALNLSGHFSLDDFNSSMWFFCSQSWAQLPFMLPKFEEIYARSYCFSANFIYYLLVHGYNFNAETWPQIHFQKEVGNSSIAWSLGYMLSLTNMIPAEGKLIQLPLKPSLFAGLLVFLTAMALLCLLFLVYLCIVSHHRKNVPRVEHVFIPE</sequence>
<evidence type="ECO:0000256" key="18">
    <source>
        <dbReference type="SAM" id="MobiDB-lite"/>
    </source>
</evidence>
<evidence type="ECO:0000256" key="10">
    <source>
        <dbReference type="ARBA" id="ARBA00022842"/>
    </source>
</evidence>
<dbReference type="PANTHER" id="PTHR11782:SF38">
    <property type="entry name" value="ECTONUCLEOSIDE TRIPHOSPHATE DIPHOSPHOHYDROLASE 3"/>
    <property type="match status" value="1"/>
</dbReference>
<dbReference type="Pfam" id="PF01150">
    <property type="entry name" value="GDA1_CD39"/>
    <property type="match status" value="1"/>
</dbReference>
<evidence type="ECO:0000256" key="11">
    <source>
        <dbReference type="ARBA" id="ARBA00022989"/>
    </source>
</evidence>
<comment type="cofactor">
    <cofactor evidence="1">
        <name>Ca(2+)</name>
        <dbReference type="ChEBI" id="CHEBI:29108"/>
    </cofactor>
</comment>
<dbReference type="GO" id="GO:0004382">
    <property type="term" value="F:GDP phosphatase activity"/>
    <property type="evidence" value="ECO:0007669"/>
    <property type="project" value="TreeGrafter"/>
</dbReference>
<feature type="compositionally biased region" description="Basic residues" evidence="18">
    <location>
        <begin position="151"/>
        <end position="160"/>
    </location>
</feature>
<dbReference type="GO" id="GO:0045134">
    <property type="term" value="F:UDP phosphatase activity"/>
    <property type="evidence" value="ECO:0007669"/>
    <property type="project" value="TreeGrafter"/>
</dbReference>
<accession>U3K3A6</accession>
<keyword evidence="8" id="KW-0106">Calcium</keyword>
<comment type="subcellular location">
    <subcellularLocation>
        <location evidence="3">Membrane</location>
        <topology evidence="3">Multi-pass membrane protein</topology>
    </subcellularLocation>
</comment>
<dbReference type="GeneTree" id="ENSGT01150000286965"/>